<dbReference type="Gene3D" id="2.60.120.200">
    <property type="match status" value="1"/>
</dbReference>
<dbReference type="Pfam" id="PF00629">
    <property type="entry name" value="MAM"/>
    <property type="match status" value="1"/>
</dbReference>
<dbReference type="SUPFAM" id="SSF49899">
    <property type="entry name" value="Concanavalin A-like lectins/glucanases"/>
    <property type="match status" value="1"/>
</dbReference>
<reference evidence="3" key="1">
    <citation type="submission" date="2021-02" db="EMBL/GenBank/DDBJ databases">
        <authorList>
            <person name="Nowell W R."/>
        </authorList>
    </citation>
    <scope>NUCLEOTIDE SEQUENCE</scope>
</reference>
<feature type="signal peptide" evidence="1">
    <location>
        <begin position="1"/>
        <end position="17"/>
    </location>
</feature>
<keyword evidence="1" id="KW-0732">Signal</keyword>
<evidence type="ECO:0000313" key="3">
    <source>
        <dbReference type="EMBL" id="CAF1661275.1"/>
    </source>
</evidence>
<dbReference type="GO" id="GO:0016020">
    <property type="term" value="C:membrane"/>
    <property type="evidence" value="ECO:0007669"/>
    <property type="project" value="InterPro"/>
</dbReference>
<dbReference type="SMART" id="SM00137">
    <property type="entry name" value="MAM"/>
    <property type="match status" value="1"/>
</dbReference>
<feature type="chain" id="PRO_5032383897" description="MAM domain-containing protein" evidence="1">
    <location>
        <begin position="18"/>
        <end position="228"/>
    </location>
</feature>
<accession>A0A816FGF9</accession>
<evidence type="ECO:0000259" key="2">
    <source>
        <dbReference type="PROSITE" id="PS50060"/>
    </source>
</evidence>
<sequence>MLLISILALFSFVQVHAEPPFACDFEDGTMCEMENSLWFDPQRPIHNFSLISGELVPDKEIAPSKDHTYNTSSGHFAYWHQPFDSPHTNMDGCLSTPIFELTEHMCLTIAYYIKSVRADRNGTVLSIYMKGCGFRPLWSIRTDDTLGWQTDEIPLVGHGCNVTIWFNIMADQKNSVSVALDDISVDICARYKTTTTPQPTPSRSIRFTNNISLLAIVFLVNTNYLITS</sequence>
<feature type="domain" description="MAM" evidence="2">
    <location>
        <begin position="21"/>
        <end position="190"/>
    </location>
</feature>
<dbReference type="InterPro" id="IPR000998">
    <property type="entry name" value="MAM_dom"/>
</dbReference>
<gene>
    <name evidence="3" type="ORF">XAT740_LOCUS56912</name>
</gene>
<comment type="caution">
    <text evidence="3">The sequence shown here is derived from an EMBL/GenBank/DDBJ whole genome shotgun (WGS) entry which is preliminary data.</text>
</comment>
<keyword evidence="4" id="KW-1185">Reference proteome</keyword>
<evidence type="ECO:0000256" key="1">
    <source>
        <dbReference type="SAM" id="SignalP"/>
    </source>
</evidence>
<evidence type="ECO:0000313" key="4">
    <source>
        <dbReference type="Proteomes" id="UP000663828"/>
    </source>
</evidence>
<dbReference type="EMBL" id="CAJNOR010011433">
    <property type="protein sequence ID" value="CAF1661275.1"/>
    <property type="molecule type" value="Genomic_DNA"/>
</dbReference>
<dbReference type="AlphaFoldDB" id="A0A816FGF9"/>
<dbReference type="Proteomes" id="UP000663828">
    <property type="component" value="Unassembled WGS sequence"/>
</dbReference>
<organism evidence="3 4">
    <name type="scientific">Adineta ricciae</name>
    <name type="common">Rotifer</name>
    <dbReference type="NCBI Taxonomy" id="249248"/>
    <lineage>
        <taxon>Eukaryota</taxon>
        <taxon>Metazoa</taxon>
        <taxon>Spiralia</taxon>
        <taxon>Gnathifera</taxon>
        <taxon>Rotifera</taxon>
        <taxon>Eurotatoria</taxon>
        <taxon>Bdelloidea</taxon>
        <taxon>Adinetida</taxon>
        <taxon>Adinetidae</taxon>
        <taxon>Adineta</taxon>
    </lineage>
</organism>
<proteinExistence type="predicted"/>
<protein>
    <recommendedName>
        <fullName evidence="2">MAM domain-containing protein</fullName>
    </recommendedName>
</protein>
<dbReference type="PROSITE" id="PS50060">
    <property type="entry name" value="MAM_2"/>
    <property type="match status" value="1"/>
</dbReference>
<name>A0A816FGF9_ADIRI</name>
<dbReference type="InterPro" id="IPR013320">
    <property type="entry name" value="ConA-like_dom_sf"/>
</dbReference>